<dbReference type="RefSeq" id="WP_153386571.1">
    <property type="nucleotide sequence ID" value="NZ_VDFP01000029.1"/>
</dbReference>
<proteinExistence type="predicted"/>
<name>A0A5P0ZRJ6_9LACO</name>
<dbReference type="Pfam" id="PF15980">
    <property type="entry name" value="ComGF"/>
    <property type="match status" value="1"/>
</dbReference>
<keyword evidence="1" id="KW-0812">Transmembrane</keyword>
<dbReference type="InterPro" id="IPR016977">
    <property type="entry name" value="ComGF"/>
</dbReference>
<keyword evidence="1" id="KW-0472">Membrane</keyword>
<gene>
    <name evidence="2" type="ORF">FHL06_11065</name>
</gene>
<accession>A0A5P0ZRJ6</accession>
<evidence type="ECO:0008006" key="4">
    <source>
        <dbReference type="Google" id="ProtNLM"/>
    </source>
</evidence>
<evidence type="ECO:0000256" key="1">
    <source>
        <dbReference type="SAM" id="Phobius"/>
    </source>
</evidence>
<protein>
    <recommendedName>
        <fullName evidence="4">Competence protein ComGF</fullName>
    </recommendedName>
</protein>
<dbReference type="Proteomes" id="UP000414364">
    <property type="component" value="Unassembled WGS sequence"/>
</dbReference>
<evidence type="ECO:0000313" key="2">
    <source>
        <dbReference type="EMBL" id="MQS76883.1"/>
    </source>
</evidence>
<keyword evidence="1" id="KW-1133">Transmembrane helix</keyword>
<feature type="transmembrane region" description="Helical" evidence="1">
    <location>
        <begin position="12"/>
        <end position="31"/>
    </location>
</feature>
<sequence>MFTKWNSKRDGFVLYEAVLSLMITIMTLGILQQSLQLLKTIQRVSFRDPLRLHISYEKLDSILSQNELVEIDNNKIIYKNKNDKNLKWVVEKYGSNILRLTAAVKGGHEPIFTNLDTDHPVTIEKIQNLVIITTVNKAGQKSQMCFINDP</sequence>
<organism evidence="2 3">
    <name type="scientific">Companilactobacillus halodurans</name>
    <dbReference type="NCBI Taxonomy" id="2584183"/>
    <lineage>
        <taxon>Bacteria</taxon>
        <taxon>Bacillati</taxon>
        <taxon>Bacillota</taxon>
        <taxon>Bacilli</taxon>
        <taxon>Lactobacillales</taxon>
        <taxon>Lactobacillaceae</taxon>
        <taxon>Companilactobacillus</taxon>
    </lineage>
</organism>
<comment type="caution">
    <text evidence="2">The sequence shown here is derived from an EMBL/GenBank/DDBJ whole genome shotgun (WGS) entry which is preliminary data.</text>
</comment>
<evidence type="ECO:0000313" key="3">
    <source>
        <dbReference type="Proteomes" id="UP000414364"/>
    </source>
</evidence>
<reference evidence="2 3" key="1">
    <citation type="journal article" date="2019" name="Syst. Appl. Microbiol.">
        <title>Polyphasic characterization of two novel Lactobacillus spp. isolated from blown salami packages: Description of Lactobacillus halodurans sp. nov. and Lactobacillus salsicarnum sp. nov.</title>
        <authorList>
            <person name="Schuster J.A."/>
            <person name="Klingl A."/>
            <person name="Vogel R.F."/>
            <person name="Ehrmann M.A."/>
        </authorList>
    </citation>
    <scope>NUCLEOTIDE SEQUENCE [LARGE SCALE GENOMIC DNA]</scope>
    <source>
        <strain evidence="2 3">TMW 1.2172</strain>
    </source>
</reference>
<dbReference type="EMBL" id="VDFP01000029">
    <property type="protein sequence ID" value="MQS76883.1"/>
    <property type="molecule type" value="Genomic_DNA"/>
</dbReference>
<dbReference type="AlphaFoldDB" id="A0A5P0ZRJ6"/>